<dbReference type="Proteomes" id="UP000253941">
    <property type="component" value="Unassembled WGS sequence"/>
</dbReference>
<comment type="caution">
    <text evidence="2">The sequence shown here is derived from an EMBL/GenBank/DDBJ whole genome shotgun (WGS) entry which is preliminary data.</text>
</comment>
<keyword evidence="3" id="KW-1185">Reference proteome</keyword>
<reference evidence="2 3" key="1">
    <citation type="submission" date="2018-07" db="EMBL/GenBank/DDBJ databases">
        <title>Venubactetium sediminum gen. nov., sp. nov., isolated from a marine solar saltern.</title>
        <authorList>
            <person name="Wang S."/>
        </authorList>
    </citation>
    <scope>NUCLEOTIDE SEQUENCE [LARGE SCALE GENOMIC DNA]</scope>
    <source>
        <strain evidence="2 3">WD2A32</strain>
    </source>
</reference>
<sequence>MIRVSLVIWLIVAAAVAVGLYQVKYEVQRLEEELGVVQSNIQENREALHVLEAEWSYLNRPARLSRLAKEHLDLQPLQPKQVAHVQQLPPRITEPENARADGEWPSLDGVPVPRRRPWSLQPQIASGATLASTGDRP</sequence>
<evidence type="ECO:0000313" key="3">
    <source>
        <dbReference type="Proteomes" id="UP000253941"/>
    </source>
</evidence>
<proteinExistence type="predicted"/>
<accession>A0A369T9V6</accession>
<protein>
    <recommendedName>
        <fullName evidence="4">Cell division protein FtsL</fullName>
    </recommendedName>
</protein>
<feature type="region of interest" description="Disordered" evidence="1">
    <location>
        <begin position="79"/>
        <end position="137"/>
    </location>
</feature>
<organism evidence="2 3">
    <name type="scientific">Ferruginivarius sediminum</name>
    <dbReference type="NCBI Taxonomy" id="2661937"/>
    <lineage>
        <taxon>Bacteria</taxon>
        <taxon>Pseudomonadati</taxon>
        <taxon>Pseudomonadota</taxon>
        <taxon>Alphaproteobacteria</taxon>
        <taxon>Rhodospirillales</taxon>
        <taxon>Rhodospirillaceae</taxon>
        <taxon>Ferruginivarius</taxon>
    </lineage>
</organism>
<evidence type="ECO:0008006" key="4">
    <source>
        <dbReference type="Google" id="ProtNLM"/>
    </source>
</evidence>
<dbReference type="RefSeq" id="WP_114582746.1">
    <property type="nucleotide sequence ID" value="NZ_QPMH01000013.1"/>
</dbReference>
<feature type="compositionally biased region" description="Basic and acidic residues" evidence="1">
    <location>
        <begin position="93"/>
        <end position="102"/>
    </location>
</feature>
<dbReference type="EMBL" id="QPMH01000013">
    <property type="protein sequence ID" value="RDD61284.1"/>
    <property type="molecule type" value="Genomic_DNA"/>
</dbReference>
<evidence type="ECO:0000313" key="2">
    <source>
        <dbReference type="EMBL" id="RDD61284.1"/>
    </source>
</evidence>
<gene>
    <name evidence="2" type="ORF">DRB17_13510</name>
</gene>
<feature type="compositionally biased region" description="Polar residues" evidence="1">
    <location>
        <begin position="120"/>
        <end position="137"/>
    </location>
</feature>
<name>A0A369T9V6_9PROT</name>
<dbReference type="AlphaFoldDB" id="A0A369T9V6"/>
<evidence type="ECO:0000256" key="1">
    <source>
        <dbReference type="SAM" id="MobiDB-lite"/>
    </source>
</evidence>